<comment type="caution">
    <text evidence="1">The sequence shown here is derived from an EMBL/GenBank/DDBJ whole genome shotgun (WGS) entry which is preliminary data.</text>
</comment>
<accession>A0ACB8E8E0</accession>
<evidence type="ECO:0000313" key="1">
    <source>
        <dbReference type="EMBL" id="KAH7988689.1"/>
    </source>
</evidence>
<dbReference type="Proteomes" id="UP000827872">
    <property type="component" value="Linkage Group LG10"/>
</dbReference>
<gene>
    <name evidence="1" type="ORF">K3G42_020568</name>
</gene>
<reference evidence="1" key="1">
    <citation type="submission" date="2021-08" db="EMBL/GenBank/DDBJ databases">
        <title>The first chromosome-level gecko genome reveals the dynamic sex chromosomes of Neotropical dwarf geckos (Sphaerodactylidae: Sphaerodactylus).</title>
        <authorList>
            <person name="Pinto B.J."/>
            <person name="Keating S.E."/>
            <person name="Gamble T."/>
        </authorList>
    </citation>
    <scope>NUCLEOTIDE SEQUENCE</scope>
    <source>
        <strain evidence="1">TG3544</strain>
    </source>
</reference>
<sequence>MADEGAVRVCVRVRPLIERENTEAGDKETVVWKSEKFSISQVDGTKFFTFGTIFAYGQTASGKTYTMLGTESSPGILPMAIEDVFKTICSIPDREFLLRISYMEIHNETIKDLLCSNITKKKPLIIREDISRTIYVEDLIEEVVVSPEEVMRWLQKGEKSRHYGETKMNARSSRSHTIFRMIIESKERDSSSSNCDGAVMVSHLNLVDLAGSERASQTGTDGIRFKEGCNINRSLLTLGQVIKKLCDDQSGGFINYRDSKLTRILQNSLGGNAKTVIICTVTPVSLEETLSTLQFASTAKKMKNSPKVNEVLDDDALLKRYRREIEDLKRRLEEVSSGCHTRDEEKDQLAQLLEEKNSLQKQQEDRIRTLAKLVVPSSSFLQEEELKARKRRRVTWAPGQISHNRDLFSEDFPEKPKRFKVSMSALSEMEEYISECDDPCLAISAAVPEEEWIPGPEMSLIHKDFADSVILCETLAAERDCAVTKQEATLAELETLQLEKEQLSQEVKELTEKIETNEFIVLEKKTAEEHEMQLMHEISNLKAVIANAEGYNQDLQDDLQSKELQLKEAENKIALLEKQIIQLRDLLEESQKTSSRNADASLTGTSQVTDEMKQSLNDAEIVALDAKKEAAFLRSENLQLKERNDQLLDDYDRMGKDVERYRSQVEAGKAMYKKMQSDLQKELQYYFQENAKLTSLLEGTQSSVELNEKIIHLKNELNKALGENVSLREEVAALSEAGLKPDLEILHKEILEKSQSIASLTSGKETLLSQVAEKEQRILEMTAALKSKEDVANAEAVRKNDELGQELATVCEENKRLQGQIESLSGENLKLHASVSEMVQEGLVLQEQLNNADGSLKEYHDMVEKLRCQNSLALKVEEELNQTIEQLKQKAVDTQAEVEKLLEKTKSQEQQVIQQESLIVEQEEQFRKREAELGEEITQLKDKLEQLTEELNLEMAENNRLLAERKAEAERMQQLGTQNSLLQKERDDIQQAMEEVKAENDQLGDRLRENTEKVEQLAEKLSLQMTENNHLLNERKAEAESMQKLGTQNSLLQKGRDDLQQAMEEVKAENDQLRGRLRENTEKALFVTILLMVILASNAYVKPPEIVGLELREQLNNTNGSLEENNDTVELRREHSQVLKTQEGLSQTILQLKQEVVETQAEVEKLLEKTRSQEQLVIQQDNLIVEREGHLRKPEAELGEEITQLKEKVEQLAEKLSLQITEDNHLLDERKAEAASMQQLGMQNSLLQKERDDLQQAMEEVKAENDQLRGRLRENTEKVVEIQAEVEKLLEKTRSQEQLVIQQESLIVEQEGQLRKQEAELGEEMTQLKEKVEQLTERLSLQIAEANHLLDERKAEAASMQQLGMQNSLLQKERDDLQQAMEEVKAENDQLRGRLRENTEKGLELREQLNNTNGSLGENHNAVEELKCENSQSLKTQEELNQTIEQLTQKAVDTQAEVEKLLEKTRSQEQLVIQQESLIVEREEQLRKREAELGEEITQLKEKLEQLTEELSLQMAENNLSQDERKVEAASMQQLGMQNSLLQKERDSLQQAMEEVKAENDQLRGRLRENTEKGLVLQEQLNSADGSLKEYHDMVEKLRCQNSLALKTEEELNQTIEKLKQKVVDTQAEVEKLLEKTRTQEQLVIQQETLIVEREEQLRKREAELGEEMTQLKEKVVDTQAEMMKLLEKTRFQEQQATRQESLIVDREQQLRKREAELGEEITQWKEKVEQLTERLSFQMAENNHLLDERKAKVESTQQLGMQNSLLQKESDDIQQAMEEVKAENDQLRGRLRENTEKGLELQEQLNSADGSLKEYHDMVEKLRCQNSLALKTEEELNQTIEQLKQKVVDTQAEVEKLLEKTRSQEQQVIQQENLIVSQEEQLRKREAELGEEMAQLKEKFSKTNAELQKDLHELREQLAKATEEKTPEDKEREDLEILQAKVSKIEEALQKFPAIEQRYEYLGRVAWNLMTEVNSEKELVTKVLKDVSHEKAKQIRRLQMEHEIVSNGLQKLLNKTQFLSLRLCKREKEYYSSISSYTMELLGERRKQHELLTQIQSLKEPCRNSHAAVSQQLYLPELSQNLDFHVEQIWKDVSQMEEEICSIEAMLQKLENEGRKMERHSVPFDVQDFETTVKRDNERLFPVGQFLKPKPRPLIEAKEELESKNKNYCKETEASLKACRERTRELHLALNMAKEQQTPSGHADLILEDENCRLESKLRAQDQAMKDLKLTIQGLEKAANEAKQNLLEKERRIAVLEMELKVRASRSEVVRLRAVLEEKENVLTNTLTENQTLKAQLNEGAELYKEEIEDLKTQLAKADMTLIKQSKRFDWQLANAKALLEQRDEQLRRTREELRRTQLEQDTTVVHSQNVPQPPLPITCGGGSGIVQNTQMLVLQAEHAKLEREVGRLKKEHELLLKNELHLKEEVRKWKERALKMRERSRATSEEEQRLKSPRKTAPPLLTGPSSSPSKESSVQPPPALDKRPSSLNYPKTFFDNSCLGTFSDVRLTGGESKERTKPENSLKDWMEKANKEGKPECKTQ</sequence>
<name>A0ACB8E8E0_9SAUR</name>
<protein>
    <submittedName>
        <fullName evidence="1">Uncharacterized protein</fullName>
    </submittedName>
</protein>
<evidence type="ECO:0000313" key="2">
    <source>
        <dbReference type="Proteomes" id="UP000827872"/>
    </source>
</evidence>
<organism evidence="1 2">
    <name type="scientific">Sphaerodactylus townsendi</name>
    <dbReference type="NCBI Taxonomy" id="933632"/>
    <lineage>
        <taxon>Eukaryota</taxon>
        <taxon>Metazoa</taxon>
        <taxon>Chordata</taxon>
        <taxon>Craniata</taxon>
        <taxon>Vertebrata</taxon>
        <taxon>Euteleostomi</taxon>
        <taxon>Lepidosauria</taxon>
        <taxon>Squamata</taxon>
        <taxon>Bifurcata</taxon>
        <taxon>Gekkota</taxon>
        <taxon>Sphaerodactylidae</taxon>
        <taxon>Sphaerodactylus</taxon>
    </lineage>
</organism>
<proteinExistence type="predicted"/>
<keyword evidence="2" id="KW-1185">Reference proteome</keyword>
<dbReference type="EMBL" id="CM037623">
    <property type="protein sequence ID" value="KAH7988689.1"/>
    <property type="molecule type" value="Genomic_DNA"/>
</dbReference>